<sequence length="223" mass="25512">MITETTGWCGWCEVVEDCDADVSTIGLFNPDNSQQHRNVPKDVLTAYNRRLGIRHIRYFAGPYRLQKDESSVIIQIDGACRGNGSRYARGGWGVFFGPGSQYNTWDLLPPGAPQTSTFAELYSLMIALEVIRDELPLYPETVFIVSDSSYLIRVFTEYMPFWLDNQGINSRGQRVAHWNFLLDIKQIIDDLAFTGDRKMEFKFWHVPREQNVAADALANRAFN</sequence>
<dbReference type="InterPro" id="IPR050092">
    <property type="entry name" value="RNase_H"/>
</dbReference>
<dbReference type="CDD" id="cd13934">
    <property type="entry name" value="RNase_H_Dikarya_like"/>
    <property type="match status" value="1"/>
</dbReference>
<dbReference type="PANTHER" id="PTHR10642:SF26">
    <property type="entry name" value="RIBONUCLEASE H1"/>
    <property type="match status" value="1"/>
</dbReference>
<evidence type="ECO:0000256" key="6">
    <source>
        <dbReference type="ARBA" id="ARBA00022759"/>
    </source>
</evidence>
<protein>
    <recommendedName>
        <fullName evidence="3">ribonuclease H</fullName>
        <ecNumber evidence="3">3.1.26.4</ecNumber>
    </recommendedName>
</protein>
<name>A0A8H5IP44_9HYPO</name>
<keyword evidence="7" id="KW-0378">Hydrolase</keyword>
<comment type="catalytic activity">
    <reaction evidence="1">
        <text>Endonucleolytic cleavage to 5'-phosphomonoester.</text>
        <dbReference type="EC" id="3.1.26.4"/>
    </reaction>
</comment>
<keyword evidence="6" id="KW-0255">Endonuclease</keyword>
<dbReference type="PANTHER" id="PTHR10642">
    <property type="entry name" value="RIBONUCLEASE H1"/>
    <property type="match status" value="1"/>
</dbReference>
<dbReference type="GO" id="GO:0004523">
    <property type="term" value="F:RNA-DNA hybrid ribonuclease activity"/>
    <property type="evidence" value="ECO:0007669"/>
    <property type="project" value="UniProtKB-EC"/>
</dbReference>
<evidence type="ECO:0000256" key="2">
    <source>
        <dbReference type="ARBA" id="ARBA00005300"/>
    </source>
</evidence>
<keyword evidence="4" id="KW-0540">Nuclease</keyword>
<proteinExistence type="inferred from homology"/>
<evidence type="ECO:0000313" key="10">
    <source>
        <dbReference type="Proteomes" id="UP000522262"/>
    </source>
</evidence>
<dbReference type="Gene3D" id="3.30.420.10">
    <property type="entry name" value="Ribonuclease H-like superfamily/Ribonuclease H"/>
    <property type="match status" value="1"/>
</dbReference>
<evidence type="ECO:0000313" key="9">
    <source>
        <dbReference type="EMBL" id="KAF5540733.1"/>
    </source>
</evidence>
<organism evidence="9 10">
    <name type="scientific">Fusarium mexicanum</name>
    <dbReference type="NCBI Taxonomy" id="751941"/>
    <lineage>
        <taxon>Eukaryota</taxon>
        <taxon>Fungi</taxon>
        <taxon>Dikarya</taxon>
        <taxon>Ascomycota</taxon>
        <taxon>Pezizomycotina</taxon>
        <taxon>Sordariomycetes</taxon>
        <taxon>Hypocreomycetidae</taxon>
        <taxon>Hypocreales</taxon>
        <taxon>Nectriaceae</taxon>
        <taxon>Fusarium</taxon>
        <taxon>Fusarium fujikuroi species complex</taxon>
    </lineage>
</organism>
<dbReference type="InterPro" id="IPR002156">
    <property type="entry name" value="RNaseH_domain"/>
</dbReference>
<evidence type="ECO:0000256" key="4">
    <source>
        <dbReference type="ARBA" id="ARBA00022722"/>
    </source>
</evidence>
<evidence type="ECO:0000256" key="1">
    <source>
        <dbReference type="ARBA" id="ARBA00000077"/>
    </source>
</evidence>
<comment type="similarity">
    <text evidence="2">Belongs to the RNase H family.</text>
</comment>
<keyword evidence="10" id="KW-1185">Reference proteome</keyword>
<evidence type="ECO:0000259" key="8">
    <source>
        <dbReference type="PROSITE" id="PS50879"/>
    </source>
</evidence>
<dbReference type="EMBL" id="JAAOAM010000189">
    <property type="protein sequence ID" value="KAF5540733.1"/>
    <property type="molecule type" value="Genomic_DNA"/>
</dbReference>
<dbReference type="AlphaFoldDB" id="A0A8H5IP44"/>
<keyword evidence="5" id="KW-0479">Metal-binding</keyword>
<dbReference type="Proteomes" id="UP000522262">
    <property type="component" value="Unassembled WGS sequence"/>
</dbReference>
<evidence type="ECO:0000256" key="7">
    <source>
        <dbReference type="ARBA" id="ARBA00022801"/>
    </source>
</evidence>
<dbReference type="InterPro" id="IPR036397">
    <property type="entry name" value="RNaseH_sf"/>
</dbReference>
<dbReference type="GO" id="GO:0046872">
    <property type="term" value="F:metal ion binding"/>
    <property type="evidence" value="ECO:0007669"/>
    <property type="project" value="UniProtKB-KW"/>
</dbReference>
<dbReference type="Pfam" id="PF00075">
    <property type="entry name" value="RNase_H"/>
    <property type="match status" value="1"/>
</dbReference>
<dbReference type="GO" id="GO:0043137">
    <property type="term" value="P:DNA replication, removal of RNA primer"/>
    <property type="evidence" value="ECO:0007669"/>
    <property type="project" value="TreeGrafter"/>
</dbReference>
<dbReference type="EC" id="3.1.26.4" evidence="3"/>
<accession>A0A8H5IP44</accession>
<feature type="domain" description="RNase H type-1" evidence="8">
    <location>
        <begin position="68"/>
        <end position="223"/>
    </location>
</feature>
<evidence type="ECO:0000256" key="5">
    <source>
        <dbReference type="ARBA" id="ARBA00022723"/>
    </source>
</evidence>
<comment type="caution">
    <text evidence="9">The sequence shown here is derived from an EMBL/GenBank/DDBJ whole genome shotgun (WGS) entry which is preliminary data.</text>
</comment>
<reference evidence="9 10" key="1">
    <citation type="submission" date="2020-05" db="EMBL/GenBank/DDBJ databases">
        <title>Identification and distribution of gene clusters putatively required for synthesis of sphingolipid metabolism inhibitors in phylogenetically diverse species of the filamentous fungus Fusarium.</title>
        <authorList>
            <person name="Kim H.-S."/>
            <person name="Busman M."/>
            <person name="Brown D.W."/>
            <person name="Divon H."/>
            <person name="Uhlig S."/>
            <person name="Proctor R.H."/>
        </authorList>
    </citation>
    <scope>NUCLEOTIDE SEQUENCE [LARGE SCALE GENOMIC DNA]</scope>
    <source>
        <strain evidence="9 10">NRRL 53147</strain>
    </source>
</reference>
<dbReference type="PROSITE" id="PS50879">
    <property type="entry name" value="RNASE_H_1"/>
    <property type="match status" value="1"/>
</dbReference>
<evidence type="ECO:0000256" key="3">
    <source>
        <dbReference type="ARBA" id="ARBA00012180"/>
    </source>
</evidence>
<dbReference type="InterPro" id="IPR012337">
    <property type="entry name" value="RNaseH-like_sf"/>
</dbReference>
<dbReference type="GO" id="GO:0003676">
    <property type="term" value="F:nucleic acid binding"/>
    <property type="evidence" value="ECO:0007669"/>
    <property type="project" value="InterPro"/>
</dbReference>
<gene>
    <name evidence="9" type="ORF">FMEXI_8229</name>
</gene>
<dbReference type="SUPFAM" id="SSF53098">
    <property type="entry name" value="Ribonuclease H-like"/>
    <property type="match status" value="1"/>
</dbReference>